<dbReference type="Proteomes" id="UP000007305">
    <property type="component" value="Chromosome 8"/>
</dbReference>
<proteinExistence type="predicted"/>
<dbReference type="Gramene" id="Zm00001eb364180_T001">
    <property type="protein sequence ID" value="Zm00001eb364180_P001"/>
    <property type="gene ID" value="Zm00001eb364180"/>
</dbReference>
<dbReference type="AlphaFoldDB" id="A0A804QX76"/>
<sequence>MGFPVPGQLLQLGMGAAGSERGWKGSVVRGGDGRRRDRRRHGEVGLRRLRSVQAAALHRRRAGNWVDTGTRNRGFDGRGDGRKQRRVRRRHWIRCGTVCETGAKADAAADACGVAVLREDCAARHERPGSDPTRAMVGTAGIRRAGRGGRGGTGGRMCEGGNGGEAGAAGFAIGRTWVCTPTLDT</sequence>
<dbReference type="EnsemblPlants" id="Zm00001eb364180_T001">
    <property type="protein sequence ID" value="Zm00001eb364180_P001"/>
    <property type="gene ID" value="Zm00001eb364180"/>
</dbReference>
<dbReference type="InParanoid" id="A0A804QX76"/>
<reference evidence="1" key="2">
    <citation type="submission" date="2019-07" db="EMBL/GenBank/DDBJ databases">
        <authorList>
            <person name="Seetharam A."/>
            <person name="Woodhouse M."/>
            <person name="Cannon E."/>
        </authorList>
    </citation>
    <scope>NUCLEOTIDE SEQUENCE [LARGE SCALE GENOMIC DNA]</scope>
    <source>
        <strain evidence="1">cv. B73</strain>
    </source>
</reference>
<organism evidence="1 2">
    <name type="scientific">Zea mays</name>
    <name type="common">Maize</name>
    <dbReference type="NCBI Taxonomy" id="4577"/>
    <lineage>
        <taxon>Eukaryota</taxon>
        <taxon>Viridiplantae</taxon>
        <taxon>Streptophyta</taxon>
        <taxon>Embryophyta</taxon>
        <taxon>Tracheophyta</taxon>
        <taxon>Spermatophyta</taxon>
        <taxon>Magnoliopsida</taxon>
        <taxon>Liliopsida</taxon>
        <taxon>Poales</taxon>
        <taxon>Poaceae</taxon>
        <taxon>PACMAD clade</taxon>
        <taxon>Panicoideae</taxon>
        <taxon>Andropogonodae</taxon>
        <taxon>Andropogoneae</taxon>
        <taxon>Tripsacinae</taxon>
        <taxon>Zea</taxon>
    </lineage>
</organism>
<accession>A0A804QX76</accession>
<name>A0A804QX76_MAIZE</name>
<reference evidence="1" key="3">
    <citation type="submission" date="2021-05" db="UniProtKB">
        <authorList>
            <consortium name="EnsemblPlants"/>
        </authorList>
    </citation>
    <scope>IDENTIFICATION</scope>
    <source>
        <strain evidence="1">cv. B73</strain>
    </source>
</reference>
<protein>
    <submittedName>
        <fullName evidence="1">Uncharacterized protein</fullName>
    </submittedName>
</protein>
<keyword evidence="2" id="KW-1185">Reference proteome</keyword>
<evidence type="ECO:0000313" key="2">
    <source>
        <dbReference type="Proteomes" id="UP000007305"/>
    </source>
</evidence>
<reference evidence="2" key="1">
    <citation type="journal article" date="2009" name="Science">
        <title>The B73 maize genome: complexity, diversity, and dynamics.</title>
        <authorList>
            <person name="Schnable P.S."/>
            <person name="Ware D."/>
            <person name="Fulton R.S."/>
            <person name="Stein J.C."/>
            <person name="Wei F."/>
            <person name="Pasternak S."/>
            <person name="Liang C."/>
            <person name="Zhang J."/>
            <person name="Fulton L."/>
            <person name="Graves T.A."/>
            <person name="Minx P."/>
            <person name="Reily A.D."/>
            <person name="Courtney L."/>
            <person name="Kruchowski S.S."/>
            <person name="Tomlinson C."/>
            <person name="Strong C."/>
            <person name="Delehaunty K."/>
            <person name="Fronick C."/>
            <person name="Courtney B."/>
            <person name="Rock S.M."/>
            <person name="Belter E."/>
            <person name="Du F."/>
            <person name="Kim K."/>
            <person name="Abbott R.M."/>
            <person name="Cotton M."/>
            <person name="Levy A."/>
            <person name="Marchetto P."/>
            <person name="Ochoa K."/>
            <person name="Jackson S.M."/>
            <person name="Gillam B."/>
            <person name="Chen W."/>
            <person name="Yan L."/>
            <person name="Higginbotham J."/>
            <person name="Cardenas M."/>
            <person name="Waligorski J."/>
            <person name="Applebaum E."/>
            <person name="Phelps L."/>
            <person name="Falcone J."/>
            <person name="Kanchi K."/>
            <person name="Thane T."/>
            <person name="Scimone A."/>
            <person name="Thane N."/>
            <person name="Henke J."/>
            <person name="Wang T."/>
            <person name="Ruppert J."/>
            <person name="Shah N."/>
            <person name="Rotter K."/>
            <person name="Hodges J."/>
            <person name="Ingenthron E."/>
            <person name="Cordes M."/>
            <person name="Kohlberg S."/>
            <person name="Sgro J."/>
            <person name="Delgado B."/>
            <person name="Mead K."/>
            <person name="Chinwalla A."/>
            <person name="Leonard S."/>
            <person name="Crouse K."/>
            <person name="Collura K."/>
            <person name="Kudrna D."/>
            <person name="Currie J."/>
            <person name="He R."/>
            <person name="Angelova A."/>
            <person name="Rajasekar S."/>
            <person name="Mueller T."/>
            <person name="Lomeli R."/>
            <person name="Scara G."/>
            <person name="Ko A."/>
            <person name="Delaney K."/>
            <person name="Wissotski M."/>
            <person name="Lopez G."/>
            <person name="Campos D."/>
            <person name="Braidotti M."/>
            <person name="Ashley E."/>
            <person name="Golser W."/>
            <person name="Kim H."/>
            <person name="Lee S."/>
            <person name="Lin J."/>
            <person name="Dujmic Z."/>
            <person name="Kim W."/>
            <person name="Talag J."/>
            <person name="Zuccolo A."/>
            <person name="Fan C."/>
            <person name="Sebastian A."/>
            <person name="Kramer M."/>
            <person name="Spiegel L."/>
            <person name="Nascimento L."/>
            <person name="Zutavern T."/>
            <person name="Miller B."/>
            <person name="Ambroise C."/>
            <person name="Muller S."/>
            <person name="Spooner W."/>
            <person name="Narechania A."/>
            <person name="Ren L."/>
            <person name="Wei S."/>
            <person name="Kumari S."/>
            <person name="Faga B."/>
            <person name="Levy M.J."/>
            <person name="McMahan L."/>
            <person name="Van Buren P."/>
            <person name="Vaughn M.W."/>
            <person name="Ying K."/>
            <person name="Yeh C.-T."/>
            <person name="Emrich S.J."/>
            <person name="Jia Y."/>
            <person name="Kalyanaraman A."/>
            <person name="Hsia A.-P."/>
            <person name="Barbazuk W.B."/>
            <person name="Baucom R.S."/>
            <person name="Brutnell T.P."/>
            <person name="Carpita N.C."/>
            <person name="Chaparro C."/>
            <person name="Chia J.-M."/>
            <person name="Deragon J.-M."/>
            <person name="Estill J.C."/>
            <person name="Fu Y."/>
            <person name="Jeddeloh J.A."/>
            <person name="Han Y."/>
            <person name="Lee H."/>
            <person name="Li P."/>
            <person name="Lisch D.R."/>
            <person name="Liu S."/>
            <person name="Liu Z."/>
            <person name="Nagel D.H."/>
            <person name="McCann M.C."/>
            <person name="SanMiguel P."/>
            <person name="Myers A.M."/>
            <person name="Nettleton D."/>
            <person name="Nguyen J."/>
            <person name="Penning B.W."/>
            <person name="Ponnala L."/>
            <person name="Schneider K.L."/>
            <person name="Schwartz D.C."/>
            <person name="Sharma A."/>
            <person name="Soderlund C."/>
            <person name="Springer N.M."/>
            <person name="Sun Q."/>
            <person name="Wang H."/>
            <person name="Waterman M."/>
            <person name="Westerman R."/>
            <person name="Wolfgruber T.K."/>
            <person name="Yang L."/>
            <person name="Yu Y."/>
            <person name="Zhang L."/>
            <person name="Zhou S."/>
            <person name="Zhu Q."/>
            <person name="Bennetzen J.L."/>
            <person name="Dawe R.K."/>
            <person name="Jiang J."/>
            <person name="Jiang N."/>
            <person name="Presting G.G."/>
            <person name="Wessler S.R."/>
            <person name="Aluru S."/>
            <person name="Martienssen R.A."/>
            <person name="Clifton S.W."/>
            <person name="McCombie W.R."/>
            <person name="Wing R.A."/>
            <person name="Wilson R.K."/>
        </authorList>
    </citation>
    <scope>NUCLEOTIDE SEQUENCE [LARGE SCALE GENOMIC DNA]</scope>
    <source>
        <strain evidence="2">cv. B73</strain>
    </source>
</reference>
<evidence type="ECO:0000313" key="1">
    <source>
        <dbReference type="EnsemblPlants" id="Zm00001eb364180_P001"/>
    </source>
</evidence>